<feature type="non-terminal residue" evidence="2">
    <location>
        <position position="1"/>
    </location>
</feature>
<dbReference type="EMBL" id="SRRH01000275">
    <property type="protein sequence ID" value="KAG6292444.1"/>
    <property type="molecule type" value="Genomic_DNA"/>
</dbReference>
<name>A0A9P7QGP7_9HYPO</name>
<proteinExistence type="predicted"/>
<organism evidence="2 3">
    <name type="scientific">Claviceps aff. purpurea</name>
    <dbReference type="NCBI Taxonomy" id="1967640"/>
    <lineage>
        <taxon>Eukaryota</taxon>
        <taxon>Fungi</taxon>
        <taxon>Dikarya</taxon>
        <taxon>Ascomycota</taxon>
        <taxon>Pezizomycotina</taxon>
        <taxon>Sordariomycetes</taxon>
        <taxon>Hypocreomycetidae</taxon>
        <taxon>Hypocreales</taxon>
        <taxon>Clavicipitaceae</taxon>
        <taxon>Claviceps</taxon>
    </lineage>
</organism>
<feature type="region of interest" description="Disordered" evidence="1">
    <location>
        <begin position="1"/>
        <end position="22"/>
    </location>
</feature>
<dbReference type="Proteomes" id="UP000707071">
    <property type="component" value="Unassembled WGS sequence"/>
</dbReference>
<feature type="region of interest" description="Disordered" evidence="1">
    <location>
        <begin position="193"/>
        <end position="240"/>
    </location>
</feature>
<reference evidence="2 3" key="1">
    <citation type="journal article" date="2020" name="bioRxiv">
        <title>Whole genome comparisons of ergot fungi reveals the divergence and evolution of species within the genus Claviceps are the result of varying mechanisms driving genome evolution and host range expansion.</title>
        <authorList>
            <person name="Wyka S.A."/>
            <person name="Mondo S.J."/>
            <person name="Liu M."/>
            <person name="Dettman J."/>
            <person name="Nalam V."/>
            <person name="Broders K.D."/>
        </authorList>
    </citation>
    <scope>NUCLEOTIDE SEQUENCE [LARGE SCALE GENOMIC DNA]</scope>
    <source>
        <strain evidence="2 3">Clav52</strain>
    </source>
</reference>
<sequence length="240" mass="28016">IKQSIITSAEEANEAEPRHQHREWKRLKKLEDEKLKQLKKEEDEKLKVEWRKHDKWDVNGDGKPKRIGFKRWKIWKGYVAADDVLSLHSVRQPSPSPSEELYYYDTSRPAASQRFYERLRKAGNANIYRNPLREMPTVPSSDSVEIILDNSRGTLISEDHDDDTFAAIDGPLDSGDLDKQDAYDEAICELDLTQVNGEEEPDLPPLPPASPPPDRKEYPSTYHRLMDMMHEHRQKRRRTT</sequence>
<dbReference type="AlphaFoldDB" id="A0A9P7QGP7"/>
<keyword evidence="3" id="KW-1185">Reference proteome</keyword>
<feature type="compositionally biased region" description="Pro residues" evidence="1">
    <location>
        <begin position="203"/>
        <end position="212"/>
    </location>
</feature>
<accession>A0A9P7QGP7</accession>
<comment type="caution">
    <text evidence="2">The sequence shown here is derived from an EMBL/GenBank/DDBJ whole genome shotgun (WGS) entry which is preliminary data.</text>
</comment>
<evidence type="ECO:0000313" key="3">
    <source>
        <dbReference type="Proteomes" id="UP000707071"/>
    </source>
</evidence>
<evidence type="ECO:0000313" key="2">
    <source>
        <dbReference type="EMBL" id="KAG6292444.1"/>
    </source>
</evidence>
<evidence type="ECO:0000256" key="1">
    <source>
        <dbReference type="SAM" id="MobiDB-lite"/>
    </source>
</evidence>
<gene>
    <name evidence="2" type="ORF">E4U09_003425</name>
</gene>
<protein>
    <submittedName>
        <fullName evidence="2">Uncharacterized protein</fullName>
    </submittedName>
</protein>
<feature type="compositionally biased region" description="Basic and acidic residues" evidence="1">
    <location>
        <begin position="213"/>
        <end position="231"/>
    </location>
</feature>